<organism evidence="1 2">
    <name type="scientific">Choristoneura fumiferana</name>
    <name type="common">Spruce budworm moth</name>
    <name type="synonym">Archips fumiferana</name>
    <dbReference type="NCBI Taxonomy" id="7141"/>
    <lineage>
        <taxon>Eukaryota</taxon>
        <taxon>Metazoa</taxon>
        <taxon>Ecdysozoa</taxon>
        <taxon>Arthropoda</taxon>
        <taxon>Hexapoda</taxon>
        <taxon>Insecta</taxon>
        <taxon>Pterygota</taxon>
        <taxon>Neoptera</taxon>
        <taxon>Endopterygota</taxon>
        <taxon>Lepidoptera</taxon>
        <taxon>Glossata</taxon>
        <taxon>Ditrysia</taxon>
        <taxon>Tortricoidea</taxon>
        <taxon>Tortricidae</taxon>
        <taxon>Tortricinae</taxon>
        <taxon>Choristoneura</taxon>
    </lineage>
</organism>
<gene>
    <name evidence="1" type="ORF">MSG28_011442</name>
</gene>
<reference evidence="1 2" key="1">
    <citation type="journal article" date="2022" name="Genome Biol. Evol.">
        <title>The Spruce Budworm Genome: Reconstructing the Evolutionary History of Antifreeze Proteins.</title>
        <authorList>
            <person name="Beliveau C."/>
            <person name="Gagne P."/>
            <person name="Picq S."/>
            <person name="Vernygora O."/>
            <person name="Keeling C.I."/>
            <person name="Pinkney K."/>
            <person name="Doucet D."/>
            <person name="Wen F."/>
            <person name="Johnston J.S."/>
            <person name="Maaroufi H."/>
            <person name="Boyle B."/>
            <person name="Laroche J."/>
            <person name="Dewar K."/>
            <person name="Juretic N."/>
            <person name="Blackburn G."/>
            <person name="Nisole A."/>
            <person name="Brunet B."/>
            <person name="Brandao M."/>
            <person name="Lumley L."/>
            <person name="Duan J."/>
            <person name="Quan G."/>
            <person name="Lucarotti C.J."/>
            <person name="Roe A.D."/>
            <person name="Sperling F.A.H."/>
            <person name="Levesque R.C."/>
            <person name="Cusson M."/>
        </authorList>
    </citation>
    <scope>NUCLEOTIDE SEQUENCE [LARGE SCALE GENOMIC DNA]</scope>
    <source>
        <strain evidence="1">Glfc:IPQL:Cfum</strain>
    </source>
</reference>
<comment type="caution">
    <text evidence="1">The sequence shown here is derived from an EMBL/GenBank/DDBJ whole genome shotgun (WGS) entry which is preliminary data.</text>
</comment>
<accession>A0ACC0JN84</accession>
<evidence type="ECO:0000313" key="2">
    <source>
        <dbReference type="Proteomes" id="UP001064048"/>
    </source>
</evidence>
<sequence>MILKPGIKQAIYTFGVQMNMFSLGTASAYAGTLGPALSEPGSGFHIDLKMVSLIASMPGWSGFLPIILLGPLMHFAGRKTANICLSVPIFCGWILTYFAAEYNSISMLLAGRFLHGLPMGAAYFISVCIAEFSDPKNRNNLLGFKPITAVLGVALMHTMAYYLHWKHMALVGAIPPALGFLITLFWPETPEWLVSRARYEEAETVFYSLRGYSKEGEHELMQMIECEKDRRKFLSDNQRRFAFWKTFKSPILWRPIAILFFALLVPVMGGRHYLVSYSVHLGAQLSGDKTKGYFYTVLSNGIAIPGAVLNLYLLKRFSRRGVLLGTGFVGSVMLAVACAMLYIRTIYPSEALSRKLAFAEEKCKENRERSLFGRRNSLFDQDFGLAFSPGDFLTSVMSPFGFHEYYRPWRHLASFNRDVGSTIKTDKDKFTINLDVQHFSPEDITVKTVDGYVVVEGKHEEKEDEHGFVSRQFVRRYSLPEGVAAEQVSSQLSSDGVLTVTAPRQELEPQRERLVPITPTGPVRKEAKEGSCEKESCSKQ</sequence>
<dbReference type="EMBL" id="CM046119">
    <property type="protein sequence ID" value="KAI8425625.1"/>
    <property type="molecule type" value="Genomic_DNA"/>
</dbReference>
<dbReference type="Proteomes" id="UP001064048">
    <property type="component" value="Chromosome 19"/>
</dbReference>
<keyword evidence="2" id="KW-1185">Reference proteome</keyword>
<protein>
    <submittedName>
        <fullName evidence="1">Uncharacterized protein</fullName>
    </submittedName>
</protein>
<evidence type="ECO:0000313" key="1">
    <source>
        <dbReference type="EMBL" id="KAI8425625.1"/>
    </source>
</evidence>
<name>A0ACC0JN84_CHOFU</name>
<proteinExistence type="predicted"/>